<proteinExistence type="inferred from homology"/>
<evidence type="ECO:0000256" key="1">
    <source>
        <dbReference type="ARBA" id="ARBA00009497"/>
    </source>
</evidence>
<dbReference type="InterPro" id="IPR002177">
    <property type="entry name" value="DPS_DNA-bd"/>
</dbReference>
<dbReference type="InterPro" id="IPR009078">
    <property type="entry name" value="Ferritin-like_SF"/>
</dbReference>
<keyword evidence="5" id="KW-1185">Reference proteome</keyword>
<dbReference type="GO" id="GO:0016722">
    <property type="term" value="F:oxidoreductase activity, acting on metal ions"/>
    <property type="evidence" value="ECO:0007669"/>
    <property type="project" value="InterPro"/>
</dbReference>
<organism evidence="4 5">
    <name type="scientific">Chengkuizengella marina</name>
    <dbReference type="NCBI Taxonomy" id="2507566"/>
    <lineage>
        <taxon>Bacteria</taxon>
        <taxon>Bacillati</taxon>
        <taxon>Bacillota</taxon>
        <taxon>Bacilli</taxon>
        <taxon>Bacillales</taxon>
        <taxon>Paenibacillaceae</taxon>
        <taxon>Chengkuizengella</taxon>
    </lineage>
</organism>
<gene>
    <name evidence="4" type="ORF">ERL59_00665</name>
</gene>
<dbReference type="PANTHER" id="PTHR42932:SF1">
    <property type="entry name" value="GENERAL STRESS PROTEIN 20U"/>
    <property type="match status" value="1"/>
</dbReference>
<dbReference type="PRINTS" id="PR01346">
    <property type="entry name" value="HELNAPAPROT"/>
</dbReference>
<accession>A0A6N9PVD1</accession>
<feature type="domain" description="Ferritin/DPS" evidence="3">
    <location>
        <begin position="8"/>
        <end position="146"/>
    </location>
</feature>
<dbReference type="Pfam" id="PF00210">
    <property type="entry name" value="Ferritin"/>
    <property type="match status" value="1"/>
</dbReference>
<sequence>MNENLKGLLNQQLANMNVLYTKLHHYHWFVKGEHFFTLHEKFEELYNEVTGYSDEIAENMLASGAIPASSLKDYLTLSTIEEAAEGLSSNEMVQSVINDFFQIGVEMKQAIELADHENAIRIADLLEGIVISLEKHQWMLNAYLGK</sequence>
<dbReference type="RefSeq" id="WP_160643449.1">
    <property type="nucleotide sequence ID" value="NZ_SIJB01000001.1"/>
</dbReference>
<dbReference type="GO" id="GO:0008199">
    <property type="term" value="F:ferric iron binding"/>
    <property type="evidence" value="ECO:0007669"/>
    <property type="project" value="InterPro"/>
</dbReference>
<protein>
    <submittedName>
        <fullName evidence="4">DNA starvation/stationary phase protection protein</fullName>
    </submittedName>
</protein>
<reference evidence="4 5" key="1">
    <citation type="submission" date="2019-01" db="EMBL/GenBank/DDBJ databases">
        <title>Chengkuizengella sp. nov., isolated from deep-sea sediment of East Pacific Ocean.</title>
        <authorList>
            <person name="Yang J."/>
            <person name="Lai Q."/>
            <person name="Shao Z."/>
        </authorList>
    </citation>
    <scope>NUCLEOTIDE SEQUENCE [LARGE SCALE GENOMIC DNA]</scope>
    <source>
        <strain evidence="4 5">YPA3-1-1</strain>
    </source>
</reference>
<dbReference type="InterPro" id="IPR012347">
    <property type="entry name" value="Ferritin-like"/>
</dbReference>
<dbReference type="PROSITE" id="PS00818">
    <property type="entry name" value="DPS_1"/>
    <property type="match status" value="1"/>
</dbReference>
<evidence type="ECO:0000313" key="4">
    <source>
        <dbReference type="EMBL" id="NBI27481.1"/>
    </source>
</evidence>
<dbReference type="AlphaFoldDB" id="A0A6N9PVD1"/>
<dbReference type="EMBL" id="SIJB01000001">
    <property type="protein sequence ID" value="NBI27481.1"/>
    <property type="molecule type" value="Genomic_DNA"/>
</dbReference>
<dbReference type="CDD" id="cd01043">
    <property type="entry name" value="DPS"/>
    <property type="match status" value="1"/>
</dbReference>
<evidence type="ECO:0000313" key="5">
    <source>
        <dbReference type="Proteomes" id="UP000448943"/>
    </source>
</evidence>
<evidence type="ECO:0000256" key="2">
    <source>
        <dbReference type="RuleBase" id="RU003875"/>
    </source>
</evidence>
<comment type="caution">
    <text evidence="4">The sequence shown here is derived from an EMBL/GenBank/DDBJ whole genome shotgun (WGS) entry which is preliminary data.</text>
</comment>
<dbReference type="InterPro" id="IPR023188">
    <property type="entry name" value="DPS_DNA-bd_CS"/>
</dbReference>
<dbReference type="OrthoDB" id="9797023at2"/>
<dbReference type="PIRSF" id="PIRSF005900">
    <property type="entry name" value="Dps"/>
    <property type="match status" value="1"/>
</dbReference>
<dbReference type="Gene3D" id="1.20.1260.10">
    <property type="match status" value="1"/>
</dbReference>
<comment type="similarity">
    <text evidence="1 2">Belongs to the Dps family.</text>
</comment>
<dbReference type="SUPFAM" id="SSF47240">
    <property type="entry name" value="Ferritin-like"/>
    <property type="match status" value="1"/>
</dbReference>
<name>A0A6N9PVD1_9BACL</name>
<dbReference type="InterPro" id="IPR008331">
    <property type="entry name" value="Ferritin_DPS_dom"/>
</dbReference>
<dbReference type="PANTHER" id="PTHR42932">
    <property type="entry name" value="GENERAL STRESS PROTEIN 20U"/>
    <property type="match status" value="1"/>
</dbReference>
<dbReference type="Proteomes" id="UP000448943">
    <property type="component" value="Unassembled WGS sequence"/>
</dbReference>
<evidence type="ECO:0000259" key="3">
    <source>
        <dbReference type="Pfam" id="PF00210"/>
    </source>
</evidence>